<keyword evidence="1" id="KW-0812">Transmembrane</keyword>
<dbReference type="PANTHER" id="PTHR34989">
    <property type="entry name" value="PROTEIN HDED"/>
    <property type="match status" value="1"/>
</dbReference>
<feature type="transmembrane region" description="Helical" evidence="1">
    <location>
        <begin position="31"/>
        <end position="52"/>
    </location>
</feature>
<keyword evidence="1" id="KW-1133">Transmembrane helix</keyword>
<feature type="transmembrane region" description="Helical" evidence="1">
    <location>
        <begin position="64"/>
        <end position="83"/>
    </location>
</feature>
<comment type="caution">
    <text evidence="2">The sequence shown here is derived from an EMBL/GenBank/DDBJ whole genome shotgun (WGS) entry which is preliminary data.</text>
</comment>
<evidence type="ECO:0000313" key="2">
    <source>
        <dbReference type="EMBL" id="HIY88771.1"/>
    </source>
</evidence>
<feature type="transmembrane region" description="Helical" evidence="1">
    <location>
        <begin position="7"/>
        <end position="25"/>
    </location>
</feature>
<dbReference type="GO" id="GO:0005886">
    <property type="term" value="C:plasma membrane"/>
    <property type="evidence" value="ECO:0007669"/>
    <property type="project" value="TreeGrafter"/>
</dbReference>
<reference evidence="2" key="2">
    <citation type="submission" date="2021-04" db="EMBL/GenBank/DDBJ databases">
        <authorList>
            <person name="Gilroy R."/>
        </authorList>
    </citation>
    <scope>NUCLEOTIDE SEQUENCE</scope>
    <source>
        <strain evidence="2">Gambia2-208</strain>
    </source>
</reference>
<sequence length="191" mass="20794">MRGLSYSLLRAACALVIGLVLVLFPDQAAQYLVITVGCVFLVPAFISVVAHFARPAAERRGFPLLGIGSFLFGLWLVIAPAFFADLLTYVLGFILLLGGVQEIAALSAARRWMRVPTGFYVVPVLILLAGLFALFNPLGARSTAFIVIGITCFVYALSELVNWFGFSRRRPKDTPLPNNRSGEVEDAEIVD</sequence>
<accession>A0A9D1ZJ74</accession>
<feature type="transmembrane region" description="Helical" evidence="1">
    <location>
        <begin position="89"/>
        <end position="106"/>
    </location>
</feature>
<dbReference type="Pfam" id="PF03729">
    <property type="entry name" value="DUF308"/>
    <property type="match status" value="2"/>
</dbReference>
<organism evidence="2 3">
    <name type="scientific">Candidatus Bacteroides pullicola</name>
    <dbReference type="NCBI Taxonomy" id="2838475"/>
    <lineage>
        <taxon>Bacteria</taxon>
        <taxon>Pseudomonadati</taxon>
        <taxon>Bacteroidota</taxon>
        <taxon>Bacteroidia</taxon>
        <taxon>Bacteroidales</taxon>
        <taxon>Bacteroidaceae</taxon>
        <taxon>Bacteroides</taxon>
    </lineage>
</organism>
<dbReference type="InterPro" id="IPR052712">
    <property type="entry name" value="Acid_resist_chaperone_HdeD"/>
</dbReference>
<dbReference type="PANTHER" id="PTHR34989:SF1">
    <property type="entry name" value="PROTEIN HDED"/>
    <property type="match status" value="1"/>
</dbReference>
<reference evidence="2" key="1">
    <citation type="journal article" date="2021" name="PeerJ">
        <title>Extensive microbial diversity within the chicken gut microbiome revealed by metagenomics and culture.</title>
        <authorList>
            <person name="Gilroy R."/>
            <person name="Ravi A."/>
            <person name="Getino M."/>
            <person name="Pursley I."/>
            <person name="Horton D.L."/>
            <person name="Alikhan N.F."/>
            <person name="Baker D."/>
            <person name="Gharbi K."/>
            <person name="Hall N."/>
            <person name="Watson M."/>
            <person name="Adriaenssens E.M."/>
            <person name="Foster-Nyarko E."/>
            <person name="Jarju S."/>
            <person name="Secka A."/>
            <person name="Antonio M."/>
            <person name="Oren A."/>
            <person name="Chaudhuri R.R."/>
            <person name="La Ragione R."/>
            <person name="Hildebrand F."/>
            <person name="Pallen M.J."/>
        </authorList>
    </citation>
    <scope>NUCLEOTIDE SEQUENCE</scope>
    <source>
        <strain evidence="2">Gambia2-208</strain>
    </source>
</reference>
<feature type="transmembrane region" description="Helical" evidence="1">
    <location>
        <begin position="144"/>
        <end position="166"/>
    </location>
</feature>
<gene>
    <name evidence="2" type="ORF">H9824_08720</name>
</gene>
<dbReference type="Proteomes" id="UP000886851">
    <property type="component" value="Unassembled WGS sequence"/>
</dbReference>
<keyword evidence="1" id="KW-0472">Membrane</keyword>
<dbReference type="InterPro" id="IPR005325">
    <property type="entry name" value="DUF308_memb"/>
</dbReference>
<dbReference type="AlphaFoldDB" id="A0A9D1ZJ74"/>
<proteinExistence type="predicted"/>
<feature type="transmembrane region" description="Helical" evidence="1">
    <location>
        <begin position="118"/>
        <end position="138"/>
    </location>
</feature>
<protein>
    <submittedName>
        <fullName evidence="2">DUF308 domain-containing protein</fullName>
    </submittedName>
</protein>
<dbReference type="EMBL" id="DXCV01000060">
    <property type="protein sequence ID" value="HIY88771.1"/>
    <property type="molecule type" value="Genomic_DNA"/>
</dbReference>
<name>A0A9D1ZJ74_9BACE</name>
<evidence type="ECO:0000313" key="3">
    <source>
        <dbReference type="Proteomes" id="UP000886851"/>
    </source>
</evidence>
<evidence type="ECO:0000256" key="1">
    <source>
        <dbReference type="SAM" id="Phobius"/>
    </source>
</evidence>